<protein>
    <submittedName>
        <fullName evidence="1">Uncharacterized protein</fullName>
    </submittedName>
</protein>
<name>N1WAA8_9LEPT</name>
<dbReference type="Proteomes" id="UP000012313">
    <property type="component" value="Unassembled WGS sequence"/>
</dbReference>
<comment type="caution">
    <text evidence="1">The sequence shown here is derived from an EMBL/GenBank/DDBJ whole genome shotgun (WGS) entry which is preliminary data.</text>
</comment>
<dbReference type="EMBL" id="AOHC02000038">
    <property type="protein sequence ID" value="EMY77191.1"/>
    <property type="molecule type" value="Genomic_DNA"/>
</dbReference>
<evidence type="ECO:0000313" key="2">
    <source>
        <dbReference type="Proteomes" id="UP000012313"/>
    </source>
</evidence>
<organism evidence="1 2">
    <name type="scientific">Leptospira weilii serovar Ranarum str. ICFT</name>
    <dbReference type="NCBI Taxonomy" id="1218598"/>
    <lineage>
        <taxon>Bacteria</taxon>
        <taxon>Pseudomonadati</taxon>
        <taxon>Spirochaetota</taxon>
        <taxon>Spirochaetia</taxon>
        <taxon>Leptospirales</taxon>
        <taxon>Leptospiraceae</taxon>
        <taxon>Leptospira</taxon>
    </lineage>
</organism>
<gene>
    <name evidence="1" type="ORF">LEP1GSC060_2019</name>
</gene>
<sequence length="56" mass="6550">MEIHHLFFEFGFRRIQRKIRGVGRTAIVLNFATNSERIKKFCGLDIPISVQSSKQK</sequence>
<evidence type="ECO:0000313" key="1">
    <source>
        <dbReference type="EMBL" id="EMY77191.1"/>
    </source>
</evidence>
<dbReference type="AlphaFoldDB" id="N1WAA8"/>
<reference evidence="1" key="1">
    <citation type="submission" date="2013-03" db="EMBL/GenBank/DDBJ databases">
        <authorList>
            <person name="Harkins D.M."/>
            <person name="Durkin A.S."/>
            <person name="Brinkac L.M."/>
            <person name="Haft D.H."/>
            <person name="Selengut J.D."/>
            <person name="Sanka R."/>
            <person name="DePew J."/>
            <person name="Purushe J."/>
            <person name="Hartskeerl R.A."/>
            <person name="Ahmed A."/>
            <person name="van der Linden H."/>
            <person name="Goris M.G.A."/>
            <person name="Vinetz J.M."/>
            <person name="Sutton G.G."/>
            <person name="Nierman W.C."/>
            <person name="Fouts D.E."/>
        </authorList>
    </citation>
    <scope>NUCLEOTIDE SEQUENCE [LARGE SCALE GENOMIC DNA]</scope>
    <source>
        <strain evidence="1">ICFT</strain>
    </source>
</reference>
<keyword evidence="2" id="KW-1185">Reference proteome</keyword>
<accession>N1WAA8</accession>
<dbReference type="STRING" id="1218598.LEP1GSC060_2019"/>
<proteinExistence type="predicted"/>